<evidence type="ECO:0000313" key="2">
    <source>
        <dbReference type="Proteomes" id="UP000838308"/>
    </source>
</evidence>
<sequence>MDNHLQQTFDISTLKIGAMVNGGALQIGCGAGKAPRVYPVGFTTVGTTLVPLSAPLQFAVPLQVSVRQKL</sequence>
<organism evidence="1 2">
    <name type="scientific">Neobacillus rhizosphaerae</name>
    <dbReference type="NCBI Taxonomy" id="2880965"/>
    <lineage>
        <taxon>Bacteria</taxon>
        <taxon>Bacillati</taxon>
        <taxon>Bacillota</taxon>
        <taxon>Bacilli</taxon>
        <taxon>Bacillales</taxon>
        <taxon>Bacillaceae</taxon>
        <taxon>Neobacillus</taxon>
    </lineage>
</organism>
<accession>A0ABN8KHX3</accession>
<dbReference type="EMBL" id="CALBWS010000001">
    <property type="protein sequence ID" value="CAH2713043.1"/>
    <property type="molecule type" value="Genomic_DNA"/>
</dbReference>
<name>A0ABN8KHX3_9BACI</name>
<dbReference type="RefSeq" id="WP_248733399.1">
    <property type="nucleotide sequence ID" value="NZ_CALBWS010000001.1"/>
</dbReference>
<protein>
    <submittedName>
        <fullName evidence="1">Uncharacterized protein</fullName>
    </submittedName>
</protein>
<gene>
    <name evidence="1" type="ORF">BACCIP111895_00176</name>
</gene>
<comment type="caution">
    <text evidence="1">The sequence shown here is derived from an EMBL/GenBank/DDBJ whole genome shotgun (WGS) entry which is preliminary data.</text>
</comment>
<keyword evidence="2" id="KW-1185">Reference proteome</keyword>
<reference evidence="1" key="1">
    <citation type="submission" date="2022-04" db="EMBL/GenBank/DDBJ databases">
        <authorList>
            <person name="Criscuolo A."/>
        </authorList>
    </citation>
    <scope>NUCLEOTIDE SEQUENCE</scope>
    <source>
        <strain evidence="1">CIP111895</strain>
    </source>
</reference>
<evidence type="ECO:0000313" key="1">
    <source>
        <dbReference type="EMBL" id="CAH2713043.1"/>
    </source>
</evidence>
<proteinExistence type="predicted"/>
<dbReference type="Proteomes" id="UP000838308">
    <property type="component" value="Unassembled WGS sequence"/>
</dbReference>